<dbReference type="EMBL" id="JACHZG010000001">
    <property type="protein sequence ID" value="MBB3327158.1"/>
    <property type="molecule type" value="Genomic_DNA"/>
</dbReference>
<evidence type="ECO:0000313" key="2">
    <source>
        <dbReference type="Proteomes" id="UP000565572"/>
    </source>
</evidence>
<dbReference type="Pfam" id="PF19459">
    <property type="entry name" value="DUF5996"/>
    <property type="match status" value="1"/>
</dbReference>
<reference evidence="1 2" key="1">
    <citation type="submission" date="2020-08" db="EMBL/GenBank/DDBJ databases">
        <title>Sequencing the genomes of 1000 actinobacteria strains.</title>
        <authorList>
            <person name="Klenk H.-P."/>
        </authorList>
    </citation>
    <scope>NUCLEOTIDE SEQUENCE [LARGE SCALE GENOMIC DNA]</scope>
    <source>
        <strain evidence="1 2">DSM 11053</strain>
    </source>
</reference>
<proteinExistence type="predicted"/>
<evidence type="ECO:0008006" key="3">
    <source>
        <dbReference type="Google" id="ProtNLM"/>
    </source>
</evidence>
<name>A0A7W5P764_9ACTN</name>
<dbReference type="RefSeq" id="WP_183338189.1">
    <property type="nucleotide sequence ID" value="NZ_JACHZG010000001.1"/>
</dbReference>
<dbReference type="InterPro" id="IPR046038">
    <property type="entry name" value="DUF5996"/>
</dbReference>
<evidence type="ECO:0000313" key="1">
    <source>
        <dbReference type="EMBL" id="MBB3327158.1"/>
    </source>
</evidence>
<dbReference type="Proteomes" id="UP000565572">
    <property type="component" value="Unassembled WGS sequence"/>
</dbReference>
<keyword evidence="2" id="KW-1185">Reference proteome</keyword>
<gene>
    <name evidence="1" type="ORF">FHX39_002102</name>
</gene>
<sequence>MAADRETRWPALPVADWQDTRDTLQLWSQVVGKTKLALAPPLNHWWGITFQLGATGLTTGLMPTEAGGLEVAFDLVDHRLRLTTTDGQQRELRLEPRSVADFYAAYRAALADLGVTVALDPVPVELPEVIPFAEDTVHAAYDAEAVNAFWRSTVSAAAVMARFRGEFRGKASNVHFFWGAFDLAVTRFSGRSGPVHPGGIPNCPDWVMREAYDAELSSCGYWPGGRDEGVFYSYAYPEPEGFRERELSTPGAEFDADLGEFVLPYRTVREADDPEATLLAFLRETYAAAADLARWPTSV</sequence>
<accession>A0A7W5P764</accession>
<organism evidence="1 2">
    <name type="scientific">Microlunatus antarcticus</name>
    <dbReference type="NCBI Taxonomy" id="53388"/>
    <lineage>
        <taxon>Bacteria</taxon>
        <taxon>Bacillati</taxon>
        <taxon>Actinomycetota</taxon>
        <taxon>Actinomycetes</taxon>
        <taxon>Propionibacteriales</taxon>
        <taxon>Propionibacteriaceae</taxon>
        <taxon>Microlunatus</taxon>
    </lineage>
</organism>
<dbReference type="AlphaFoldDB" id="A0A7W5P764"/>
<protein>
    <recommendedName>
        <fullName evidence="3">Ava_C0101 and related proteins</fullName>
    </recommendedName>
</protein>
<comment type="caution">
    <text evidence="1">The sequence shown here is derived from an EMBL/GenBank/DDBJ whole genome shotgun (WGS) entry which is preliminary data.</text>
</comment>